<protein>
    <submittedName>
        <fullName evidence="2">Uncharacterized protein</fullName>
    </submittedName>
</protein>
<reference evidence="2 3" key="1">
    <citation type="journal article" date="2018" name="Mycol. Prog.">
        <title>Coniella lustricola, a new species from submerged detritus.</title>
        <authorList>
            <person name="Raudabaugh D.B."/>
            <person name="Iturriaga T."/>
            <person name="Carver A."/>
            <person name="Mondo S."/>
            <person name="Pangilinan J."/>
            <person name="Lipzen A."/>
            <person name="He G."/>
            <person name="Amirebrahimi M."/>
            <person name="Grigoriev I.V."/>
            <person name="Miller A.N."/>
        </authorList>
    </citation>
    <scope>NUCLEOTIDE SEQUENCE [LARGE SCALE GENOMIC DNA]</scope>
    <source>
        <strain evidence="2 3">B22-T-1</strain>
    </source>
</reference>
<evidence type="ECO:0000313" key="3">
    <source>
        <dbReference type="Proteomes" id="UP000241462"/>
    </source>
</evidence>
<evidence type="ECO:0000313" key="2">
    <source>
        <dbReference type="EMBL" id="PSR90334.1"/>
    </source>
</evidence>
<organism evidence="2 3">
    <name type="scientific">Coniella lustricola</name>
    <dbReference type="NCBI Taxonomy" id="2025994"/>
    <lineage>
        <taxon>Eukaryota</taxon>
        <taxon>Fungi</taxon>
        <taxon>Dikarya</taxon>
        <taxon>Ascomycota</taxon>
        <taxon>Pezizomycotina</taxon>
        <taxon>Sordariomycetes</taxon>
        <taxon>Sordariomycetidae</taxon>
        <taxon>Diaporthales</taxon>
        <taxon>Schizoparmaceae</taxon>
        <taxon>Coniella</taxon>
    </lineage>
</organism>
<feature type="compositionally biased region" description="Basic residues" evidence="1">
    <location>
        <begin position="64"/>
        <end position="75"/>
    </location>
</feature>
<gene>
    <name evidence="2" type="ORF">BD289DRAFT_481798</name>
</gene>
<feature type="compositionally biased region" description="Low complexity" evidence="1">
    <location>
        <begin position="46"/>
        <end position="60"/>
    </location>
</feature>
<accession>A0A2T3AB37</accession>
<evidence type="ECO:0000256" key="1">
    <source>
        <dbReference type="SAM" id="MobiDB-lite"/>
    </source>
</evidence>
<dbReference type="EMBL" id="KZ678421">
    <property type="protein sequence ID" value="PSR90334.1"/>
    <property type="molecule type" value="Genomic_DNA"/>
</dbReference>
<dbReference type="OrthoDB" id="5244299at2759"/>
<feature type="compositionally biased region" description="Basic and acidic residues" evidence="1">
    <location>
        <begin position="178"/>
        <end position="197"/>
    </location>
</feature>
<feature type="region of interest" description="Disordered" evidence="1">
    <location>
        <begin position="298"/>
        <end position="336"/>
    </location>
</feature>
<feature type="compositionally biased region" description="Pro residues" evidence="1">
    <location>
        <begin position="303"/>
        <end position="313"/>
    </location>
</feature>
<feature type="compositionally biased region" description="Basic and acidic residues" evidence="1">
    <location>
        <begin position="153"/>
        <end position="171"/>
    </location>
</feature>
<feature type="compositionally biased region" description="Basic and acidic residues" evidence="1">
    <location>
        <begin position="106"/>
        <end position="117"/>
    </location>
</feature>
<dbReference type="InParanoid" id="A0A2T3AB37"/>
<keyword evidence="3" id="KW-1185">Reference proteome</keyword>
<sequence>MARPSINRAHTNVKDWLDDHYEYIEPDEDMLQNQSNKPYVPKHTYSDLSPDPSDESSPTSAGSTRRHHDRYRPRNNRPPTPPSEDDLNTRDERTAGCNERYVPQSKEGRYPPRADHGRLRRPPINTATTSPDLRRNGSGTRHRRYSTSSSPTRHREDKSSRHHSRREDEPSARSTRHRDRDADRPQRHHYDHDDRSHRGGGAGGRNRETHSSTQGSSTAKSRRPSLSHTQTVPSSASAGHASKPKRSSFSFLNDPRFTAAATAAFQAGATAAVGAVGSPNAGAKVARAALGAAAMGAFKSPVSSPPPASPAKPDPGEALGSYFADRMERHRKKRAR</sequence>
<name>A0A2T3AB37_9PEZI</name>
<feature type="compositionally biased region" description="Polar residues" evidence="1">
    <location>
        <begin position="226"/>
        <end position="237"/>
    </location>
</feature>
<feature type="region of interest" description="Disordered" evidence="1">
    <location>
        <begin position="27"/>
        <end position="251"/>
    </location>
</feature>
<dbReference type="AlphaFoldDB" id="A0A2T3AB37"/>
<dbReference type="Proteomes" id="UP000241462">
    <property type="component" value="Unassembled WGS sequence"/>
</dbReference>
<proteinExistence type="predicted"/>